<protein>
    <recommendedName>
        <fullName evidence="2">EthD domain-containing protein</fullName>
    </recommendedName>
</protein>
<dbReference type="GO" id="GO:0016491">
    <property type="term" value="F:oxidoreductase activity"/>
    <property type="evidence" value="ECO:0007669"/>
    <property type="project" value="InterPro"/>
</dbReference>
<dbReference type="Proteomes" id="UP000799428">
    <property type="component" value="Unassembled WGS sequence"/>
</dbReference>
<organism evidence="3 4">
    <name type="scientific">Pleomassaria siparia CBS 279.74</name>
    <dbReference type="NCBI Taxonomy" id="1314801"/>
    <lineage>
        <taxon>Eukaryota</taxon>
        <taxon>Fungi</taxon>
        <taxon>Dikarya</taxon>
        <taxon>Ascomycota</taxon>
        <taxon>Pezizomycotina</taxon>
        <taxon>Dothideomycetes</taxon>
        <taxon>Pleosporomycetidae</taxon>
        <taxon>Pleosporales</taxon>
        <taxon>Pleomassariaceae</taxon>
        <taxon>Pleomassaria</taxon>
    </lineage>
</organism>
<feature type="domain" description="EthD" evidence="2">
    <location>
        <begin position="2"/>
        <end position="42"/>
    </location>
</feature>
<evidence type="ECO:0000313" key="3">
    <source>
        <dbReference type="EMBL" id="KAF2708022.1"/>
    </source>
</evidence>
<evidence type="ECO:0000313" key="4">
    <source>
        <dbReference type="Proteomes" id="UP000799428"/>
    </source>
</evidence>
<sequence>MDLLDFDACSTLWMKSWDDWGRFSTSPEYAAALMPDAGNFMDINFGIKVMAGHDLIVFGKGIPEVDAKDGITRA</sequence>
<gene>
    <name evidence="3" type="ORF">K504DRAFT_534709</name>
</gene>
<dbReference type="EMBL" id="MU005772">
    <property type="protein sequence ID" value="KAF2708022.1"/>
    <property type="molecule type" value="Genomic_DNA"/>
</dbReference>
<name>A0A6G1K6D2_9PLEO</name>
<dbReference type="AlphaFoldDB" id="A0A6G1K6D2"/>
<comment type="similarity">
    <text evidence="1">Belongs to the tpcK family.</text>
</comment>
<reference evidence="3" key="1">
    <citation type="journal article" date="2020" name="Stud. Mycol.">
        <title>101 Dothideomycetes genomes: a test case for predicting lifestyles and emergence of pathogens.</title>
        <authorList>
            <person name="Haridas S."/>
            <person name="Albert R."/>
            <person name="Binder M."/>
            <person name="Bloem J."/>
            <person name="Labutti K."/>
            <person name="Salamov A."/>
            <person name="Andreopoulos B."/>
            <person name="Baker S."/>
            <person name="Barry K."/>
            <person name="Bills G."/>
            <person name="Bluhm B."/>
            <person name="Cannon C."/>
            <person name="Castanera R."/>
            <person name="Culley D."/>
            <person name="Daum C."/>
            <person name="Ezra D."/>
            <person name="Gonzalez J."/>
            <person name="Henrissat B."/>
            <person name="Kuo A."/>
            <person name="Liang C."/>
            <person name="Lipzen A."/>
            <person name="Lutzoni F."/>
            <person name="Magnuson J."/>
            <person name="Mondo S."/>
            <person name="Nolan M."/>
            <person name="Ohm R."/>
            <person name="Pangilinan J."/>
            <person name="Park H.-J."/>
            <person name="Ramirez L."/>
            <person name="Alfaro M."/>
            <person name="Sun H."/>
            <person name="Tritt A."/>
            <person name="Yoshinaga Y."/>
            <person name="Zwiers L.-H."/>
            <person name="Turgeon B."/>
            <person name="Goodwin S."/>
            <person name="Spatafora J."/>
            <person name="Crous P."/>
            <person name="Grigoriev I."/>
        </authorList>
    </citation>
    <scope>NUCLEOTIDE SEQUENCE</scope>
    <source>
        <strain evidence="3">CBS 279.74</strain>
    </source>
</reference>
<evidence type="ECO:0000259" key="2">
    <source>
        <dbReference type="Pfam" id="PF07110"/>
    </source>
</evidence>
<dbReference type="OrthoDB" id="3454835at2759"/>
<dbReference type="InterPro" id="IPR009799">
    <property type="entry name" value="EthD_dom"/>
</dbReference>
<keyword evidence="4" id="KW-1185">Reference proteome</keyword>
<dbReference type="Pfam" id="PF07110">
    <property type="entry name" value="EthD"/>
    <property type="match status" value="1"/>
</dbReference>
<dbReference type="Gene3D" id="3.30.70.100">
    <property type="match status" value="1"/>
</dbReference>
<proteinExistence type="inferred from homology"/>
<accession>A0A6G1K6D2</accession>
<dbReference type="SUPFAM" id="SSF54909">
    <property type="entry name" value="Dimeric alpha+beta barrel"/>
    <property type="match status" value="1"/>
</dbReference>
<dbReference type="InterPro" id="IPR011008">
    <property type="entry name" value="Dimeric_a/b-barrel"/>
</dbReference>
<evidence type="ECO:0000256" key="1">
    <source>
        <dbReference type="ARBA" id="ARBA00005986"/>
    </source>
</evidence>